<keyword evidence="2" id="KW-0238">DNA-binding</keyword>
<gene>
    <name evidence="5" type="ORF">H7B67_27875</name>
</gene>
<feature type="domain" description="HTH araC/xylS-type" evidence="4">
    <location>
        <begin position="178"/>
        <end position="275"/>
    </location>
</feature>
<evidence type="ECO:0000259" key="4">
    <source>
        <dbReference type="PROSITE" id="PS01124"/>
    </source>
</evidence>
<dbReference type="GO" id="GO:0003700">
    <property type="term" value="F:DNA-binding transcription factor activity"/>
    <property type="evidence" value="ECO:0007669"/>
    <property type="project" value="InterPro"/>
</dbReference>
<dbReference type="AlphaFoldDB" id="A0A841T1B0"/>
<dbReference type="InterPro" id="IPR003313">
    <property type="entry name" value="AraC-bd"/>
</dbReference>
<dbReference type="Pfam" id="PF02311">
    <property type="entry name" value="AraC_binding"/>
    <property type="match status" value="1"/>
</dbReference>
<name>A0A841T1B0_9BACL</name>
<dbReference type="RefSeq" id="WP_185123174.1">
    <property type="nucleotide sequence ID" value="NZ_JACJVQ010000027.1"/>
</dbReference>
<keyword evidence="1" id="KW-0805">Transcription regulation</keyword>
<proteinExistence type="predicted"/>
<dbReference type="Gene3D" id="1.10.10.60">
    <property type="entry name" value="Homeodomain-like"/>
    <property type="match status" value="2"/>
</dbReference>
<evidence type="ECO:0000256" key="3">
    <source>
        <dbReference type="ARBA" id="ARBA00023163"/>
    </source>
</evidence>
<dbReference type="Gene3D" id="2.60.120.10">
    <property type="entry name" value="Jelly Rolls"/>
    <property type="match status" value="1"/>
</dbReference>
<dbReference type="Proteomes" id="UP000535838">
    <property type="component" value="Unassembled WGS sequence"/>
</dbReference>
<dbReference type="PANTHER" id="PTHR43280:SF28">
    <property type="entry name" value="HTH-TYPE TRANSCRIPTIONAL ACTIVATOR RHAS"/>
    <property type="match status" value="1"/>
</dbReference>
<dbReference type="SMART" id="SM00342">
    <property type="entry name" value="HTH_ARAC"/>
    <property type="match status" value="1"/>
</dbReference>
<accession>A0A841T1B0</accession>
<evidence type="ECO:0000256" key="1">
    <source>
        <dbReference type="ARBA" id="ARBA00023015"/>
    </source>
</evidence>
<dbReference type="InterPro" id="IPR009057">
    <property type="entry name" value="Homeodomain-like_sf"/>
</dbReference>
<dbReference type="InterPro" id="IPR018060">
    <property type="entry name" value="HTH_AraC"/>
</dbReference>
<dbReference type="PROSITE" id="PS01124">
    <property type="entry name" value="HTH_ARAC_FAMILY_2"/>
    <property type="match status" value="1"/>
</dbReference>
<dbReference type="InterPro" id="IPR018062">
    <property type="entry name" value="HTH_AraC-typ_CS"/>
</dbReference>
<organism evidence="5 6">
    <name type="scientific">Cohnella thailandensis</name>
    <dbReference type="NCBI Taxonomy" id="557557"/>
    <lineage>
        <taxon>Bacteria</taxon>
        <taxon>Bacillati</taxon>
        <taxon>Bacillota</taxon>
        <taxon>Bacilli</taxon>
        <taxon>Bacillales</taxon>
        <taxon>Paenibacillaceae</taxon>
        <taxon>Cohnella</taxon>
    </lineage>
</organism>
<comment type="caution">
    <text evidence="5">The sequence shown here is derived from an EMBL/GenBank/DDBJ whole genome shotgun (WGS) entry which is preliminary data.</text>
</comment>
<evidence type="ECO:0000313" key="6">
    <source>
        <dbReference type="Proteomes" id="UP000535838"/>
    </source>
</evidence>
<reference evidence="5 6" key="1">
    <citation type="submission" date="2020-08" db="EMBL/GenBank/DDBJ databases">
        <title>Cohnella phylogeny.</title>
        <authorList>
            <person name="Dunlap C."/>
        </authorList>
    </citation>
    <scope>NUCLEOTIDE SEQUENCE [LARGE SCALE GENOMIC DNA]</scope>
    <source>
        <strain evidence="5 6">DSM 25241</strain>
    </source>
</reference>
<dbReference type="PROSITE" id="PS00041">
    <property type="entry name" value="HTH_ARAC_FAMILY_1"/>
    <property type="match status" value="1"/>
</dbReference>
<evidence type="ECO:0000256" key="2">
    <source>
        <dbReference type="ARBA" id="ARBA00023125"/>
    </source>
</evidence>
<keyword evidence="6" id="KW-1185">Reference proteome</keyword>
<sequence length="291" mass="32820">MTTSYFTILMNNLEHMQVETVAAADSGKEQGVPSVGNWKAMDCNRFLLVTEGRGRLLTDQHEEELAPGTLGLVLTGTPHTIEAKEGEVLKLKWVHYKSSFGERDWYNSLGLPIVIHSVHDEGASLMDKIIHNVTRDGLTSRLRSKAAILDLISLYLECIPPIHTIAEGIPSQDMEKINVVIKYIDEHIAENITVDELSRLIYLHPNYFIVFFKSMMGCAPIQYVNLRRMEIARSMLLQPDCNVSDVASRIGMKIYYFSRMFKKHTGMTPSHYRKMGARMPGSGASEAETNE</sequence>
<dbReference type="GO" id="GO:0043565">
    <property type="term" value="F:sequence-specific DNA binding"/>
    <property type="evidence" value="ECO:0007669"/>
    <property type="project" value="InterPro"/>
</dbReference>
<protein>
    <submittedName>
        <fullName evidence="5">Helix-turn-helix transcriptional regulator</fullName>
    </submittedName>
</protein>
<dbReference type="InterPro" id="IPR037923">
    <property type="entry name" value="HTH-like"/>
</dbReference>
<dbReference type="SUPFAM" id="SSF46689">
    <property type="entry name" value="Homeodomain-like"/>
    <property type="match status" value="2"/>
</dbReference>
<dbReference type="PANTHER" id="PTHR43280">
    <property type="entry name" value="ARAC-FAMILY TRANSCRIPTIONAL REGULATOR"/>
    <property type="match status" value="1"/>
</dbReference>
<dbReference type="EMBL" id="JACJVQ010000027">
    <property type="protein sequence ID" value="MBB6637964.1"/>
    <property type="molecule type" value="Genomic_DNA"/>
</dbReference>
<keyword evidence="3" id="KW-0804">Transcription</keyword>
<dbReference type="SUPFAM" id="SSF51215">
    <property type="entry name" value="Regulatory protein AraC"/>
    <property type="match status" value="1"/>
</dbReference>
<dbReference type="InterPro" id="IPR014710">
    <property type="entry name" value="RmlC-like_jellyroll"/>
</dbReference>
<dbReference type="Pfam" id="PF12833">
    <property type="entry name" value="HTH_18"/>
    <property type="match status" value="1"/>
</dbReference>
<evidence type="ECO:0000313" key="5">
    <source>
        <dbReference type="EMBL" id="MBB6637964.1"/>
    </source>
</evidence>